<reference evidence="1" key="2">
    <citation type="journal article" date="2015" name="Fish Shellfish Immunol.">
        <title>Early steps in the European eel (Anguilla anguilla)-Vibrio vulnificus interaction in the gills: Role of the RtxA13 toxin.</title>
        <authorList>
            <person name="Callol A."/>
            <person name="Pajuelo D."/>
            <person name="Ebbesson L."/>
            <person name="Teles M."/>
            <person name="MacKenzie S."/>
            <person name="Amaro C."/>
        </authorList>
    </citation>
    <scope>NUCLEOTIDE SEQUENCE</scope>
</reference>
<sequence>MNCGPTNWKRRFPFGTQLHGSPLPMETESTGNGVAFWFIR</sequence>
<name>A0A0E9SDX7_ANGAN</name>
<reference evidence="1" key="1">
    <citation type="submission" date="2014-11" db="EMBL/GenBank/DDBJ databases">
        <authorList>
            <person name="Amaro Gonzalez C."/>
        </authorList>
    </citation>
    <scope>NUCLEOTIDE SEQUENCE</scope>
</reference>
<evidence type="ECO:0000313" key="1">
    <source>
        <dbReference type="EMBL" id="JAH38875.1"/>
    </source>
</evidence>
<proteinExistence type="predicted"/>
<dbReference type="AlphaFoldDB" id="A0A0E9SDX7"/>
<organism evidence="1">
    <name type="scientific">Anguilla anguilla</name>
    <name type="common">European freshwater eel</name>
    <name type="synonym">Muraena anguilla</name>
    <dbReference type="NCBI Taxonomy" id="7936"/>
    <lineage>
        <taxon>Eukaryota</taxon>
        <taxon>Metazoa</taxon>
        <taxon>Chordata</taxon>
        <taxon>Craniata</taxon>
        <taxon>Vertebrata</taxon>
        <taxon>Euteleostomi</taxon>
        <taxon>Actinopterygii</taxon>
        <taxon>Neopterygii</taxon>
        <taxon>Teleostei</taxon>
        <taxon>Anguilliformes</taxon>
        <taxon>Anguillidae</taxon>
        <taxon>Anguilla</taxon>
    </lineage>
</organism>
<dbReference type="EMBL" id="GBXM01069702">
    <property type="protein sequence ID" value="JAH38875.1"/>
    <property type="molecule type" value="Transcribed_RNA"/>
</dbReference>
<accession>A0A0E9SDX7</accession>
<protein>
    <submittedName>
        <fullName evidence="1">Uncharacterized protein</fullName>
    </submittedName>
</protein>